<dbReference type="GO" id="GO:0016410">
    <property type="term" value="F:N-acyltransferase activity"/>
    <property type="evidence" value="ECO:0007669"/>
    <property type="project" value="TreeGrafter"/>
</dbReference>
<organism evidence="6 7">
    <name type="scientific">Oncorhynchus tshawytscha</name>
    <name type="common">Chinook salmon</name>
    <name type="synonym">Salmo tshawytscha</name>
    <dbReference type="NCBI Taxonomy" id="74940"/>
    <lineage>
        <taxon>Eukaryota</taxon>
        <taxon>Metazoa</taxon>
        <taxon>Chordata</taxon>
        <taxon>Craniata</taxon>
        <taxon>Vertebrata</taxon>
        <taxon>Euteleostomi</taxon>
        <taxon>Actinopterygii</taxon>
        <taxon>Neopterygii</taxon>
        <taxon>Teleostei</taxon>
        <taxon>Protacanthopterygii</taxon>
        <taxon>Salmoniformes</taxon>
        <taxon>Salmonidae</taxon>
        <taxon>Salmoninae</taxon>
        <taxon>Oncorhynchus</taxon>
    </lineage>
</organism>
<evidence type="ECO:0000259" key="5">
    <source>
        <dbReference type="PROSITE" id="PS51934"/>
    </source>
</evidence>
<reference evidence="6" key="2">
    <citation type="submission" date="2025-08" db="UniProtKB">
        <authorList>
            <consortium name="Ensembl"/>
        </authorList>
    </citation>
    <scope>IDENTIFICATION</scope>
</reference>
<dbReference type="GO" id="GO:0004623">
    <property type="term" value="F:phospholipase A2 activity"/>
    <property type="evidence" value="ECO:0007669"/>
    <property type="project" value="TreeGrafter"/>
</dbReference>
<evidence type="ECO:0000313" key="7">
    <source>
        <dbReference type="Proteomes" id="UP000694402"/>
    </source>
</evidence>
<dbReference type="GeneTree" id="ENSGT00940000162660"/>
<evidence type="ECO:0000256" key="3">
    <source>
        <dbReference type="ARBA" id="ARBA00022801"/>
    </source>
</evidence>
<proteinExistence type="inferred from homology"/>
<sequence length="163" mass="18236">MQNMALPTFGDMIEINRGRYKHWALYIGNEKVIHLVTPEKPSRSRCFRLCSSSSSLCSNATITVDTLNNVAGQNRYQINNYLYLTAREDTIIKKDVEKMRGHTIPYNVLKCNCEHFVTFLRHGQSESKQADDFMKDFIEGCCLFVGLAAGAASTAAAASTLSK</sequence>
<comment type="similarity">
    <text evidence="1">Belongs to the H-rev107 family.</text>
</comment>
<dbReference type="PANTHER" id="PTHR13943:SF31">
    <property type="entry name" value="PHOSPHOLIPASE A AND ACYLTRANSFERASE 3"/>
    <property type="match status" value="1"/>
</dbReference>
<keyword evidence="2" id="KW-0808">Transferase</keyword>
<feature type="domain" description="LRAT" evidence="5">
    <location>
        <begin position="12"/>
        <end position="129"/>
    </location>
</feature>
<dbReference type="PANTHER" id="PTHR13943">
    <property type="entry name" value="HRAS-LIKE SUPPRESSOR - RELATED"/>
    <property type="match status" value="1"/>
</dbReference>
<evidence type="ECO:0000256" key="2">
    <source>
        <dbReference type="ARBA" id="ARBA00022679"/>
    </source>
</evidence>
<dbReference type="PROSITE" id="PS51934">
    <property type="entry name" value="LRAT"/>
    <property type="match status" value="1"/>
</dbReference>
<reference evidence="6" key="3">
    <citation type="submission" date="2025-09" db="UniProtKB">
        <authorList>
            <consortium name="Ensembl"/>
        </authorList>
    </citation>
    <scope>IDENTIFICATION</scope>
</reference>
<dbReference type="GO" id="GO:0005737">
    <property type="term" value="C:cytoplasm"/>
    <property type="evidence" value="ECO:0007669"/>
    <property type="project" value="TreeGrafter"/>
</dbReference>
<keyword evidence="7" id="KW-1185">Reference proteome</keyword>
<name>A0AAZ3PJX9_ONCTS</name>
<protein>
    <recommendedName>
        <fullName evidence="5">LRAT domain-containing protein</fullName>
    </recommendedName>
</protein>
<keyword evidence="4" id="KW-0443">Lipid metabolism</keyword>
<dbReference type="Proteomes" id="UP000694402">
    <property type="component" value="Unassembled WGS sequence"/>
</dbReference>
<evidence type="ECO:0000256" key="1">
    <source>
        <dbReference type="ARBA" id="ARBA00007824"/>
    </source>
</evidence>
<dbReference type="Pfam" id="PF04970">
    <property type="entry name" value="LRAT"/>
    <property type="match status" value="1"/>
</dbReference>
<evidence type="ECO:0000256" key="4">
    <source>
        <dbReference type="ARBA" id="ARBA00023098"/>
    </source>
</evidence>
<dbReference type="InterPro" id="IPR007053">
    <property type="entry name" value="LRAT_dom"/>
</dbReference>
<dbReference type="Gene3D" id="3.90.1720.10">
    <property type="entry name" value="endopeptidase domain like (from Nostoc punctiforme)"/>
    <property type="match status" value="1"/>
</dbReference>
<dbReference type="GO" id="GO:0070292">
    <property type="term" value="P:N-acylphosphatidylethanolamine metabolic process"/>
    <property type="evidence" value="ECO:0007669"/>
    <property type="project" value="TreeGrafter"/>
</dbReference>
<dbReference type="GO" id="GO:0008970">
    <property type="term" value="F:phospholipase A1 activity"/>
    <property type="evidence" value="ECO:0007669"/>
    <property type="project" value="TreeGrafter"/>
</dbReference>
<dbReference type="Ensembl" id="ENSOTST00005135662.1">
    <property type="protein sequence ID" value="ENSOTSP00005116951.1"/>
    <property type="gene ID" value="ENSOTSG00005066682.1"/>
</dbReference>
<dbReference type="AlphaFoldDB" id="A0AAZ3PJX9"/>
<reference evidence="7" key="1">
    <citation type="journal article" date="2018" name="PLoS ONE">
        <title>Chinook salmon (Oncorhynchus tshawytscha) genome and transcriptome.</title>
        <authorList>
            <person name="Christensen K.A."/>
            <person name="Leong J.S."/>
            <person name="Sakhrani D."/>
            <person name="Biagi C.A."/>
            <person name="Minkley D.R."/>
            <person name="Withler R.E."/>
            <person name="Rondeau E.B."/>
            <person name="Koop B.F."/>
            <person name="Devlin R.H."/>
        </authorList>
    </citation>
    <scope>NUCLEOTIDE SEQUENCE [LARGE SCALE GENOMIC DNA]</scope>
</reference>
<dbReference type="InterPro" id="IPR051496">
    <property type="entry name" value="H-rev107_PLA/AT"/>
</dbReference>
<evidence type="ECO:0000313" key="6">
    <source>
        <dbReference type="Ensembl" id="ENSOTSP00005116951.1"/>
    </source>
</evidence>
<keyword evidence="3" id="KW-0378">Hydrolase</keyword>
<accession>A0AAZ3PJX9</accession>